<reference evidence="2 3" key="1">
    <citation type="submission" date="2015-01" db="EMBL/GenBank/DDBJ databases">
        <title>Evolution of Trichinella species and genotypes.</title>
        <authorList>
            <person name="Korhonen P.K."/>
            <person name="Edoardo P."/>
            <person name="Giuseppe L.R."/>
            <person name="Gasser R.B."/>
        </authorList>
    </citation>
    <scope>NUCLEOTIDE SEQUENCE [LARGE SCALE GENOMIC DNA]</scope>
    <source>
        <strain evidence="2">ISS1029</strain>
    </source>
</reference>
<evidence type="ECO:0000256" key="1">
    <source>
        <dbReference type="SAM" id="MobiDB-lite"/>
    </source>
</evidence>
<dbReference type="EMBL" id="JYDP01000032">
    <property type="protein sequence ID" value="KRZ13423.1"/>
    <property type="molecule type" value="Genomic_DNA"/>
</dbReference>
<protein>
    <submittedName>
        <fullName evidence="2">Uncharacterized protein</fullName>
    </submittedName>
</protein>
<evidence type="ECO:0000313" key="2">
    <source>
        <dbReference type="EMBL" id="KRZ13423.1"/>
    </source>
</evidence>
<evidence type="ECO:0000313" key="3">
    <source>
        <dbReference type="Proteomes" id="UP000055024"/>
    </source>
</evidence>
<accession>A0A0V1HT15</accession>
<comment type="caution">
    <text evidence="2">The sequence shown here is derived from an EMBL/GenBank/DDBJ whole genome shotgun (WGS) entry which is preliminary data.</text>
</comment>
<sequence length="81" mass="9195">MASRVDSNGTFFRDGDTSAGQSFSHSSPPYTYRSNRDKKQLCSPAFRRRANVVAFTSPVICFITRRTSCLDACFLFWSSWP</sequence>
<gene>
    <name evidence="2" type="ORF">T11_13636</name>
</gene>
<feature type="compositionally biased region" description="Polar residues" evidence="1">
    <location>
        <begin position="18"/>
        <end position="33"/>
    </location>
</feature>
<organism evidence="2 3">
    <name type="scientific">Trichinella zimbabwensis</name>
    <dbReference type="NCBI Taxonomy" id="268475"/>
    <lineage>
        <taxon>Eukaryota</taxon>
        <taxon>Metazoa</taxon>
        <taxon>Ecdysozoa</taxon>
        <taxon>Nematoda</taxon>
        <taxon>Enoplea</taxon>
        <taxon>Dorylaimia</taxon>
        <taxon>Trichinellida</taxon>
        <taxon>Trichinellidae</taxon>
        <taxon>Trichinella</taxon>
    </lineage>
</organism>
<proteinExistence type="predicted"/>
<name>A0A0V1HT15_9BILA</name>
<dbReference type="Proteomes" id="UP000055024">
    <property type="component" value="Unassembled WGS sequence"/>
</dbReference>
<feature type="region of interest" description="Disordered" evidence="1">
    <location>
        <begin position="1"/>
        <end position="37"/>
    </location>
</feature>
<feature type="compositionally biased region" description="Polar residues" evidence="1">
    <location>
        <begin position="1"/>
        <end position="10"/>
    </location>
</feature>
<keyword evidence="3" id="KW-1185">Reference proteome</keyword>
<dbReference type="AlphaFoldDB" id="A0A0V1HT15"/>